<dbReference type="RefSeq" id="WP_207122995.1">
    <property type="nucleotide sequence ID" value="NZ_BOPO01000006.1"/>
</dbReference>
<feature type="signal peptide" evidence="5">
    <location>
        <begin position="1"/>
        <end position="37"/>
    </location>
</feature>
<protein>
    <submittedName>
        <fullName evidence="6">ABC transporter substrate-binding protein</fullName>
    </submittedName>
</protein>
<organism evidence="6 7">
    <name type="scientific">Actinocatenispora comari</name>
    <dbReference type="NCBI Taxonomy" id="2807577"/>
    <lineage>
        <taxon>Bacteria</taxon>
        <taxon>Bacillati</taxon>
        <taxon>Actinomycetota</taxon>
        <taxon>Actinomycetes</taxon>
        <taxon>Micromonosporales</taxon>
        <taxon>Micromonosporaceae</taxon>
        <taxon>Actinocatenispora</taxon>
    </lineage>
</organism>
<evidence type="ECO:0000256" key="1">
    <source>
        <dbReference type="ARBA" id="ARBA00004196"/>
    </source>
</evidence>
<dbReference type="InterPro" id="IPR006127">
    <property type="entry name" value="ZnuA-like"/>
</dbReference>
<comment type="subcellular location">
    <subcellularLocation>
        <location evidence="1">Cell envelope</location>
    </subcellularLocation>
</comment>
<dbReference type="GO" id="GO:0030313">
    <property type="term" value="C:cell envelope"/>
    <property type="evidence" value="ECO:0007669"/>
    <property type="project" value="UniProtKB-SubCell"/>
</dbReference>
<keyword evidence="4 5" id="KW-0732">Signal</keyword>
<dbReference type="SUPFAM" id="SSF53807">
    <property type="entry name" value="Helical backbone' metal receptor"/>
    <property type="match status" value="1"/>
</dbReference>
<dbReference type="Pfam" id="PF01297">
    <property type="entry name" value="ZnuA"/>
    <property type="match status" value="1"/>
</dbReference>
<comment type="caution">
    <text evidence="6">The sequence shown here is derived from an EMBL/GenBank/DDBJ whole genome shotgun (WGS) entry which is preliminary data.</text>
</comment>
<proteinExistence type="predicted"/>
<dbReference type="Gene3D" id="3.40.50.1980">
    <property type="entry name" value="Nitrogenase molybdenum iron protein domain"/>
    <property type="match status" value="2"/>
</dbReference>
<evidence type="ECO:0000256" key="5">
    <source>
        <dbReference type="SAM" id="SignalP"/>
    </source>
</evidence>
<dbReference type="InterPro" id="IPR050492">
    <property type="entry name" value="Bact_metal-bind_prot9"/>
</dbReference>
<dbReference type="GO" id="GO:0030001">
    <property type="term" value="P:metal ion transport"/>
    <property type="evidence" value="ECO:0007669"/>
    <property type="project" value="InterPro"/>
</dbReference>
<sequence>MNHHSHPRRPRLRRLRLLAIAGVAAAAALTTGCSTNAASTGSSDGGNADKIQVVAAENFWGSLASQLGGSHVAVKNIINSPSADPHDYEPTAADGRAMAGAKLAIVNGIGYDSWAGKLVSANPSKDRTVLTVGELVGVKDGGNPHRWYSPGNVRTVIDRITADYKKIDPKHASFYGKQHDKVVDTNLKEYFDLVGQIKSTYAGTPVGASESIFTPLSEATGLDLKTPESFLDAISEGTDPTAADKQAIDRQIAGKQIKVYVYNSQNATPDVQAQVKAAKAQGIPVATVTETLTPAGASFQQWQVAQLKALISALHQGTGK</sequence>
<evidence type="ECO:0000313" key="7">
    <source>
        <dbReference type="Proteomes" id="UP000614996"/>
    </source>
</evidence>
<reference evidence="7" key="1">
    <citation type="journal article" date="2021" name="Int. J. Syst. Evol. Microbiol.">
        <title>Actinocatenispora comari sp. nov., an endophytic actinomycete isolated from aerial parts of Comarum salesowianum.</title>
        <authorList>
            <person name="Oyunbileg N."/>
            <person name="Iizaka Y."/>
            <person name="Hamada M."/>
            <person name="Davaapurev B.O."/>
            <person name="Fukumoto A."/>
            <person name="Tsetseg B."/>
            <person name="Kato F."/>
            <person name="Tamura T."/>
            <person name="Batkhuu J."/>
            <person name="Anzai Y."/>
        </authorList>
    </citation>
    <scope>NUCLEOTIDE SEQUENCE [LARGE SCALE GENOMIC DNA]</scope>
    <source>
        <strain evidence="7">NUM-2625</strain>
    </source>
</reference>
<evidence type="ECO:0000256" key="3">
    <source>
        <dbReference type="ARBA" id="ARBA00022723"/>
    </source>
</evidence>
<evidence type="ECO:0000313" key="6">
    <source>
        <dbReference type="EMBL" id="GIL25369.1"/>
    </source>
</evidence>
<gene>
    <name evidence="6" type="ORF">NUM_06240</name>
</gene>
<dbReference type="PANTHER" id="PTHR42953:SF1">
    <property type="entry name" value="METAL-BINDING PROTEIN HI_0362-RELATED"/>
    <property type="match status" value="1"/>
</dbReference>
<evidence type="ECO:0000256" key="2">
    <source>
        <dbReference type="ARBA" id="ARBA00022448"/>
    </source>
</evidence>
<dbReference type="Proteomes" id="UP000614996">
    <property type="component" value="Unassembled WGS sequence"/>
</dbReference>
<feature type="chain" id="PRO_5035211873" evidence="5">
    <location>
        <begin position="38"/>
        <end position="320"/>
    </location>
</feature>
<keyword evidence="7" id="KW-1185">Reference proteome</keyword>
<dbReference type="EMBL" id="BOPO01000006">
    <property type="protein sequence ID" value="GIL25369.1"/>
    <property type="molecule type" value="Genomic_DNA"/>
</dbReference>
<keyword evidence="2" id="KW-0813">Transport</keyword>
<dbReference type="AlphaFoldDB" id="A0A8J4A7Z6"/>
<accession>A0A8J4A7Z6</accession>
<keyword evidence="3" id="KW-0479">Metal-binding</keyword>
<evidence type="ECO:0000256" key="4">
    <source>
        <dbReference type="ARBA" id="ARBA00022729"/>
    </source>
</evidence>
<dbReference type="GO" id="GO:0046872">
    <property type="term" value="F:metal ion binding"/>
    <property type="evidence" value="ECO:0007669"/>
    <property type="project" value="UniProtKB-KW"/>
</dbReference>
<name>A0A8J4A7Z6_9ACTN</name>
<dbReference type="PANTHER" id="PTHR42953">
    <property type="entry name" value="HIGH-AFFINITY ZINC UPTAKE SYSTEM PROTEIN ZNUA-RELATED"/>
    <property type="match status" value="1"/>
</dbReference>